<evidence type="ECO:0000313" key="2">
    <source>
        <dbReference type="EMBL" id="KKK87677.1"/>
    </source>
</evidence>
<evidence type="ECO:0000259" key="1">
    <source>
        <dbReference type="Pfam" id="PF18723"/>
    </source>
</evidence>
<comment type="caution">
    <text evidence="2">The sequence shown here is derived from an EMBL/GenBank/DDBJ whole genome shotgun (WGS) entry which is preliminary data.</text>
</comment>
<dbReference type="EMBL" id="LAZR01050289">
    <property type="protein sequence ID" value="KKK87677.1"/>
    <property type="molecule type" value="Genomic_DNA"/>
</dbReference>
<dbReference type="Pfam" id="PF18723">
    <property type="entry name" value="HMUDK_hel"/>
    <property type="match status" value="1"/>
</dbReference>
<gene>
    <name evidence="2" type="ORF">LCGC14_2750830</name>
</gene>
<dbReference type="AlphaFoldDB" id="A0A0F8Z1P6"/>
<protein>
    <recommendedName>
        <fullName evidence="1">5-hmdU DNA kinase helical domain-containing protein</fullName>
    </recommendedName>
</protein>
<feature type="non-terminal residue" evidence="2">
    <location>
        <position position="154"/>
    </location>
</feature>
<sequence>MRIKLIWKQDEVERFWAFIKERQEIWHKRFIKKIASPWTKDPILKEYKFCNVYRSLDRGTQYVRQNILTLYPRYRSDCYFNLLLYRLFNLPETHTRFQAEFATGGHMSANEYNASVAAGILIGLRAHGIKFSSSAYMLSSAGYYGPNAKIKLYC</sequence>
<feature type="domain" description="5-hmdU DNA kinase helical" evidence="1">
    <location>
        <begin position="12"/>
        <end position="141"/>
    </location>
</feature>
<accession>A0A0F8Z1P6</accession>
<dbReference type="InterPro" id="IPR040684">
    <property type="entry name" value="HMUDK_hel"/>
</dbReference>
<proteinExistence type="predicted"/>
<organism evidence="2">
    <name type="scientific">marine sediment metagenome</name>
    <dbReference type="NCBI Taxonomy" id="412755"/>
    <lineage>
        <taxon>unclassified sequences</taxon>
        <taxon>metagenomes</taxon>
        <taxon>ecological metagenomes</taxon>
    </lineage>
</organism>
<name>A0A0F8Z1P6_9ZZZZ</name>
<reference evidence="2" key="1">
    <citation type="journal article" date="2015" name="Nature">
        <title>Complex archaea that bridge the gap between prokaryotes and eukaryotes.</title>
        <authorList>
            <person name="Spang A."/>
            <person name="Saw J.H."/>
            <person name="Jorgensen S.L."/>
            <person name="Zaremba-Niedzwiedzka K."/>
            <person name="Martijn J."/>
            <person name="Lind A.E."/>
            <person name="van Eijk R."/>
            <person name="Schleper C."/>
            <person name="Guy L."/>
            <person name="Ettema T.J."/>
        </authorList>
    </citation>
    <scope>NUCLEOTIDE SEQUENCE</scope>
</reference>